<evidence type="ECO:0000313" key="3">
    <source>
        <dbReference type="EMBL" id="VWM01845.1"/>
    </source>
</evidence>
<dbReference type="EMBL" id="CABWIE010000036">
    <property type="protein sequence ID" value="VWM01845.1"/>
    <property type="molecule type" value="Genomic_DNA"/>
</dbReference>
<dbReference type="NCBIfam" id="NF041545">
    <property type="entry name" value="GrdB_like_no_Se"/>
    <property type="match status" value="1"/>
</dbReference>
<sequence>MKIVMIYDQIQSGMGAKDDRMVPLGILKEPVGPAIMMEPYLKEHDGRVIATLYCGNGTYMANPDETARKLVAMVGRLNPDVVICGPAFNYAEFAEMSARVASDIDATGTIPAVAAMSEENADTIARYCHAVPIVRTPKKGGVGLNAALKSLAKLAAGLADGKDVSSLREKICY</sequence>
<name>A0A5K1JCD3_9ACTN</name>
<dbReference type="EC" id="1.21.4.2" evidence="3"/>
<accession>A0A5K1JCD3</accession>
<evidence type="ECO:0000313" key="5">
    <source>
        <dbReference type="Proteomes" id="UP000330807"/>
    </source>
</evidence>
<dbReference type="AlphaFoldDB" id="A0A5K1JCD3"/>
<dbReference type="Pfam" id="PF07355">
    <property type="entry name" value="GRDB"/>
    <property type="match status" value="1"/>
</dbReference>
<keyword evidence="6" id="KW-1185">Reference proteome</keyword>
<gene>
    <name evidence="3" type="primary">grdB</name>
    <name evidence="3" type="ORF">KCJAJFAP_01014</name>
    <name evidence="4" type="ORF">LMKDKBCB_00557</name>
</gene>
<organism evidence="3 6">
    <name type="scientific">Collinsella aerofaciens</name>
    <dbReference type="NCBI Taxonomy" id="74426"/>
    <lineage>
        <taxon>Bacteria</taxon>
        <taxon>Bacillati</taxon>
        <taxon>Actinomycetota</taxon>
        <taxon>Coriobacteriia</taxon>
        <taxon>Coriobacteriales</taxon>
        <taxon>Coriobacteriaceae</taxon>
        <taxon>Collinsella</taxon>
    </lineage>
</organism>
<dbReference type="OrthoDB" id="9764267at2"/>
<evidence type="ECO:0000256" key="1">
    <source>
        <dbReference type="ARBA" id="ARBA00022933"/>
    </source>
</evidence>
<dbReference type="RefSeq" id="WP_152073465.1">
    <property type="nucleotide sequence ID" value="NZ_CAAKNU010000111.1"/>
</dbReference>
<evidence type="ECO:0000313" key="6">
    <source>
        <dbReference type="Proteomes" id="UP000361836"/>
    </source>
</evidence>
<dbReference type="GO" id="GO:0030699">
    <property type="term" value="F:glycine reductase activity"/>
    <property type="evidence" value="ECO:0007669"/>
    <property type="project" value="UniProtKB-EC"/>
</dbReference>
<dbReference type="Proteomes" id="UP000361836">
    <property type="component" value="Unassembled WGS sequence"/>
</dbReference>
<dbReference type="InterPro" id="IPR010187">
    <property type="entry name" value="Various_sel_PB"/>
</dbReference>
<dbReference type="InterPro" id="IPR048083">
    <property type="entry name" value="GrdB-like"/>
</dbReference>
<proteinExistence type="predicted"/>
<evidence type="ECO:0000256" key="2">
    <source>
        <dbReference type="ARBA" id="ARBA00023002"/>
    </source>
</evidence>
<keyword evidence="2 3" id="KW-0560">Oxidoreductase</keyword>
<evidence type="ECO:0000313" key="4">
    <source>
        <dbReference type="EMBL" id="VWM04597.1"/>
    </source>
</evidence>
<dbReference type="EMBL" id="CABWIH010000106">
    <property type="protein sequence ID" value="VWM04597.1"/>
    <property type="molecule type" value="Genomic_DNA"/>
</dbReference>
<reference evidence="5 6" key="1">
    <citation type="submission" date="2019-10" db="EMBL/GenBank/DDBJ databases">
        <authorList>
            <person name="Wolf R A."/>
        </authorList>
    </citation>
    <scope>NUCLEOTIDE SEQUENCE [LARGE SCALE GENOMIC DNA]</scope>
    <source>
        <strain evidence="4">Collinsella_aerofaciens_AK_138A</strain>
        <strain evidence="3">Collinsella_aerofaciens_MC2</strain>
    </source>
</reference>
<dbReference type="Proteomes" id="UP000330807">
    <property type="component" value="Unassembled WGS sequence"/>
</dbReference>
<keyword evidence="1" id="KW-0712">Selenocysteine</keyword>
<protein>
    <submittedName>
        <fullName evidence="3">Glycine reductase complex component B subunit gamma</fullName>
        <ecNumber evidence="3">1.21.4.2</ecNumber>
    </submittedName>
</protein>